<organism evidence="2 3">
    <name type="scientific">Necator americanus</name>
    <name type="common">Human hookworm</name>
    <dbReference type="NCBI Taxonomy" id="51031"/>
    <lineage>
        <taxon>Eukaryota</taxon>
        <taxon>Metazoa</taxon>
        <taxon>Ecdysozoa</taxon>
        <taxon>Nematoda</taxon>
        <taxon>Chromadorea</taxon>
        <taxon>Rhabditida</taxon>
        <taxon>Rhabditina</taxon>
        <taxon>Rhabditomorpha</taxon>
        <taxon>Strongyloidea</taxon>
        <taxon>Ancylostomatidae</taxon>
        <taxon>Bunostominae</taxon>
        <taxon>Necator</taxon>
    </lineage>
</organism>
<dbReference type="Proteomes" id="UP000053676">
    <property type="component" value="Unassembled WGS sequence"/>
</dbReference>
<keyword evidence="3" id="KW-1185">Reference proteome</keyword>
<evidence type="ECO:0000313" key="3">
    <source>
        <dbReference type="Proteomes" id="UP000053676"/>
    </source>
</evidence>
<gene>
    <name evidence="2" type="ORF">NECAME_05813</name>
</gene>
<accession>W2U0F5</accession>
<dbReference type="KEGG" id="nai:NECAME_05813"/>
<feature type="region of interest" description="Disordered" evidence="1">
    <location>
        <begin position="39"/>
        <end position="66"/>
    </location>
</feature>
<sequence>MFIRILALPPLRILLLRHTCHQQKGASIKFSLGKEAKHPLVVPSSPKKPAAKEKKKTLFGTDSEKK</sequence>
<dbReference type="EMBL" id="KI657485">
    <property type="protein sequence ID" value="ETN86821.1"/>
    <property type="molecule type" value="Genomic_DNA"/>
</dbReference>
<name>W2U0F5_NECAM</name>
<dbReference type="AlphaFoldDB" id="W2U0F5"/>
<protein>
    <submittedName>
        <fullName evidence="2">Uncharacterized protein</fullName>
    </submittedName>
</protein>
<evidence type="ECO:0000313" key="2">
    <source>
        <dbReference type="EMBL" id="ETN86821.1"/>
    </source>
</evidence>
<reference evidence="3" key="1">
    <citation type="journal article" date="2014" name="Nat. Genet.">
        <title>Genome of the human hookworm Necator americanus.</title>
        <authorList>
            <person name="Tang Y.T."/>
            <person name="Gao X."/>
            <person name="Rosa B.A."/>
            <person name="Abubucker S."/>
            <person name="Hallsworth-Pepin K."/>
            <person name="Martin J."/>
            <person name="Tyagi R."/>
            <person name="Heizer E."/>
            <person name="Zhang X."/>
            <person name="Bhonagiri-Palsikar V."/>
            <person name="Minx P."/>
            <person name="Warren W.C."/>
            <person name="Wang Q."/>
            <person name="Zhan B."/>
            <person name="Hotez P.J."/>
            <person name="Sternberg P.W."/>
            <person name="Dougall A."/>
            <person name="Gaze S.T."/>
            <person name="Mulvenna J."/>
            <person name="Sotillo J."/>
            <person name="Ranganathan S."/>
            <person name="Rabelo E.M."/>
            <person name="Wilson R.K."/>
            <person name="Felgner P.L."/>
            <person name="Bethony J."/>
            <person name="Hawdon J.M."/>
            <person name="Gasser R.B."/>
            <person name="Loukas A."/>
            <person name="Mitreva M."/>
        </authorList>
    </citation>
    <scope>NUCLEOTIDE SEQUENCE [LARGE SCALE GENOMIC DNA]</scope>
</reference>
<proteinExistence type="predicted"/>
<evidence type="ECO:0000256" key="1">
    <source>
        <dbReference type="SAM" id="MobiDB-lite"/>
    </source>
</evidence>